<name>A0A1L7RG10_9ACTO</name>
<proteinExistence type="predicted"/>
<sequence length="188" mass="20923">MTATEPGRYIKRPVVTEAIQWDGSEECLDAIARWAEDALVTVSVEGQLCVDSPESSMLACPGDWIIRGVPGEYYPREPDTFDSAYRPAPQGSAAGLTDPDAAYLRRIADLLPGKHRDRARNIARDIELFLTRVEDSIWVIDHADVGPERKLAETRELLAQCLVAADTLVEDEAAPQPSGPVKRRRRRR</sequence>
<protein>
    <submittedName>
        <fullName evidence="2">Uncharacterized protein</fullName>
    </submittedName>
</protein>
<gene>
    <name evidence="2" type="ORF">AAM4_0381</name>
</gene>
<dbReference type="EMBL" id="LK995470">
    <property type="protein sequence ID" value="CED90276.1"/>
    <property type="molecule type" value="Genomic_DNA"/>
</dbReference>
<evidence type="ECO:0000256" key="1">
    <source>
        <dbReference type="SAM" id="MobiDB-lite"/>
    </source>
</evidence>
<dbReference type="AlphaFoldDB" id="A0A1L7RG10"/>
<accession>A0A1L7RG10</accession>
<feature type="region of interest" description="Disordered" evidence="1">
    <location>
        <begin position="169"/>
        <end position="188"/>
    </location>
</feature>
<organism evidence="2">
    <name type="scientific">Actinomyces succiniciruminis</name>
    <dbReference type="NCBI Taxonomy" id="1522002"/>
    <lineage>
        <taxon>Bacteria</taxon>
        <taxon>Bacillati</taxon>
        <taxon>Actinomycetota</taxon>
        <taxon>Actinomycetes</taxon>
        <taxon>Actinomycetales</taxon>
        <taxon>Actinomycetaceae</taxon>
        <taxon>Actinomyces</taxon>
    </lineage>
</organism>
<evidence type="ECO:0000313" key="2">
    <source>
        <dbReference type="EMBL" id="CED90276.1"/>
    </source>
</evidence>
<reference evidence="2" key="1">
    <citation type="submission" date="2014-07" db="EMBL/GenBank/DDBJ databases">
        <authorList>
            <person name="Zhang J.E."/>
            <person name="Yang H."/>
            <person name="Guo J."/>
            <person name="Deng Z."/>
            <person name="Luo H."/>
            <person name="Luo M."/>
            <person name="Zhao B."/>
        </authorList>
    </citation>
    <scope>NUCLEOTIDE SEQUENCE</scope>
    <source>
        <strain evidence="2">AM4</strain>
    </source>
</reference>